<dbReference type="EMBL" id="AHPN01000001">
    <property type="protein sequence ID" value="EIK60583.1"/>
    <property type="molecule type" value="Genomic_DNA"/>
</dbReference>
<protein>
    <submittedName>
        <fullName evidence="2">Uncharacterized protein</fullName>
    </submittedName>
</protein>
<proteinExistence type="predicted"/>
<feature type="region of interest" description="Disordered" evidence="1">
    <location>
        <begin position="17"/>
        <end position="47"/>
    </location>
</feature>
<name>I4K793_9PSED</name>
<dbReference type="RefSeq" id="WP_003193214.1">
    <property type="nucleotide sequence ID" value="NZ_CM001513.1"/>
</dbReference>
<evidence type="ECO:0000256" key="1">
    <source>
        <dbReference type="SAM" id="MobiDB-lite"/>
    </source>
</evidence>
<dbReference type="AlphaFoldDB" id="I4K793"/>
<sequence>MFNAESFMRGLQRAHIRRAKQEQHIQKVNGDGKCASKPVDRNTKIKSSASKLTDEQYKTIITSKMITYIKNKGATK</sequence>
<dbReference type="Proteomes" id="UP000003213">
    <property type="component" value="Chromosome"/>
</dbReference>
<reference evidence="2 3" key="1">
    <citation type="journal article" date="2012" name="PLoS Genet.">
        <title>Comparative Genomics of Plant-Associated Pseudomonas spp.: Insights into Diversity and Inheritance of Traits Involved in Multitrophic Interactions.</title>
        <authorList>
            <person name="Loper J.E."/>
            <person name="Hassan K.A."/>
            <person name="Mavrodi D.V."/>
            <person name="Davis E.W.II."/>
            <person name="Lim C.K."/>
            <person name="Shaffer B.T."/>
            <person name="Elbourne L.D."/>
            <person name="Stockwell V.O."/>
            <person name="Hartney S.L."/>
            <person name="Breakwell K."/>
            <person name="Henkels M.D."/>
            <person name="Tetu S.G."/>
            <person name="Rangel L.I."/>
            <person name="Kidarsa T.A."/>
            <person name="Wilson N.L."/>
            <person name="van de Mortel J.E."/>
            <person name="Song C."/>
            <person name="Blumhagen R."/>
            <person name="Radune D."/>
            <person name="Hostetler J.B."/>
            <person name="Brinkac L.M."/>
            <person name="Durkin A.S."/>
            <person name="Kluepfel D.A."/>
            <person name="Wechter W.P."/>
            <person name="Anderson A.J."/>
            <person name="Kim Y.C."/>
            <person name="Pierson L.S.III."/>
            <person name="Pierson E.A."/>
            <person name="Lindow S.E."/>
            <person name="Kobayashi D.Y."/>
            <person name="Raaijmakers J.M."/>
            <person name="Weller D.M."/>
            <person name="Thomashow L.S."/>
            <person name="Allen A.E."/>
            <person name="Paulsen I.T."/>
        </authorList>
    </citation>
    <scope>NUCLEOTIDE SEQUENCE [LARGE SCALE GENOMIC DNA]</scope>
    <source>
        <strain evidence="2 3">SS101</strain>
    </source>
</reference>
<comment type="caution">
    <text evidence="2">The sequence shown here is derived from an EMBL/GenBank/DDBJ whole genome shotgun (WGS) entry which is preliminary data.</text>
</comment>
<dbReference type="HOGENOM" id="CLU_2651688_0_0_6"/>
<accession>I4K793</accession>
<organism evidence="2 3">
    <name type="scientific">Pseudomonas lactis</name>
    <dbReference type="NCBI Taxonomy" id="1615674"/>
    <lineage>
        <taxon>Bacteria</taxon>
        <taxon>Pseudomonadati</taxon>
        <taxon>Pseudomonadota</taxon>
        <taxon>Gammaproteobacteria</taxon>
        <taxon>Pseudomonadales</taxon>
        <taxon>Pseudomonadaceae</taxon>
        <taxon>Pseudomonas</taxon>
    </lineage>
</organism>
<evidence type="ECO:0000313" key="2">
    <source>
        <dbReference type="EMBL" id="EIK60583.1"/>
    </source>
</evidence>
<gene>
    <name evidence="2" type="ORF">PflSS101_3914</name>
</gene>
<evidence type="ECO:0000313" key="3">
    <source>
        <dbReference type="Proteomes" id="UP000003213"/>
    </source>
</evidence>